<sequence length="2668" mass="282709">MTRRLNFVYRSFNPLESDRVGRSRRTRASLRGIEALEQRQLLAAFIWNTDSDGLWSDPANWSGGVGVPGTGDTVTIDRGAANPTITIASPVQIDALMSTESIVMQADFRINDDAVLSGGEFRWQAGWLRTGTLTTEDDAKLIVETEANKRFSGDWTNSGIVDQQQPFASPSSGSTILNEAEGVWSLHRDFNFAGSFSITFTNEGTLRKTGSESTSFYGSSDRVTHVTGSRIEVLGGTLFLPISGTSAQPSTGAHFDVAAGASLDITSGTSYYVGTYTGTGAGRIEHSQGRIDTRGATGTSGTVFDFADGLFHWTGGTIFTDNDGGDTLVNAGHMSWSGSGERTLWGQEFHNEGEILITASGNSLFSSTGQGTWLHNDAGGIIENVGTSAIIGGRTFNNSIIKNRSGNIVWDSLLVAGEGSTLAASGGRFLLERGGQFASSTIDVDAGGVVEFNGTAGNSEIDLLAGTTLTGTGDGRIEFTGGRIESVGSDAVIDFADGLFRWIGGTFFRDITSTGQVTIEGTGAKQLLNAFTNTGTIIQTAGTTVTSSSAGFINAAGAAYELQGDANIAGVNLSTATLRNSGTVRKTGAGTARIVDVNVALVHLGGIVEVVGGDLVANHSSNFVATGAHFDVAAGSTIEMVGRLTSTGRYTGDGGGLVKLSARLDGDGRDFTLDFPEGFFELTGSGASSHTGFITNDGFITLRNSDEAINTGATFINNGTLIQASGTDVLLRNSSSTINHGDWIVQGDANIELQQFDGLFADFNNFGSFVKTGGGTTAITISGGVTPFFSNPGLVRVDDGTLTLPARDVKQFDRSSQTLHGGSWQVGEASTLRFLDDDGEDEPIQTNYAAVRLVGAGAAFPSLASLAVNGGQLLLDNGQAFSTVGNFTNGVTRSSVRLEQIGYTHTIRTVGIAVDPVSGDVVTHSRNERIGGEPVFRRFGANFLETSDPIVQPGGSVNVSGIDILSGPMNVGGTTVPAGSMLFVHANATPATLYAINPDSGEVLATVTVEGVGIDRAGVAEHPTRGTVYLLGLDAMIHEINPATGAVLRMFSANPAGVSAIPFNQGGIDVVGATGQLLVVGTDSRVRVLTATGSFVSDIDLRYTGADPFSLSDVSYNDTTGETWVSTEVGNLFRFSPVASGTFGHLKLASDVDLIVDGDFASTGYLTLSVGGRPVTGDFSNITATGAATLGGTLDIVTTKRFDSQSMDAYQMIGFNSRTGTFDQVFAGGFETIVEDNAVFAFADRAPSIDLVVSEVSGPATALVGDRVTIEWTVTNLGENEAVGPWYDEIRLRPPVETDAAGDPITFANDIVVGGFNVNAGMTLAPFESKTFSMEILVVAALPGVYRWVVETNRRGNVLEAEGRQNNDSEAFETVDVDFRELPNDGTVLVGQFLDQRQPQWYKVTVPAGEVVGVDLQMLGSGNSINELYVARNYIPTRVNFDGRQTKAGQANVTTIINGLATDSTWYITAFPASFDSANASFNISAVVLPPSIESVSPGRIGNTGQATLTIAGARLDADLQYRIVGAGGVNRPAITVERIDDTRVVAKFDLDGLAIGDYDVVASDGMGDVSTLTAGIRVEETRQAEIQIDLTGSTRVRSGRTITYTIRYSNPSNVDMKLPFITVNVEGGGTLRARYDSTIRSDELFLFPPPVAKGSSVIPPGASGTVQVYYDAPLDEGDFSVSAWGNTVDEPDFGATTFDWDLISANLRPAGSDETSWNEYIDVQRARYGETFAELYEFLADQVEELSRDGFRNLVFVNGQWFFDLPTIPPGPSVSRGISSDEFAPLAVVSDSTLMSRSPEGETTTRAADGRQDIYAVVVGNPDGTLTGGADVDGNTWANFFTKTLNIGSEEGAPSPIIVDTDGSANADDYLGNINSVRSRADEDDLIFVTYAGHGFCRTNDEGAVVGGNLAFKDRELTGSELQAAVAGSTRTVVVIDSCHAGAITSEIKALNVTSIAAADANFSILNDNSLTQNLVPLLLKDPSQDIHAAVGIAAKTLIETGFKNSNANPRTQENVNNALLAVRSGTVKRTLEPQALINKYKDYFAGLVLAEMKLDADGDGKNDFILFDTDFDGEFDTKIPDYDQSGAVNGMDFRRVVNKETNAIELPNPRFQNLATTPQLLTPEELIEFAKFEKIEAARDASFGKGLGSASLPELDARGGELKITNPDAKTSQGGTIEQVEEEQTLNISPDTRLRGERGRSFDPNEKVGPLGFGAAGFIREGVPMPFTIYFENDPEQATLPAQEVFITEVLDDDLDLTTFELGDIIVGGRFIDVPERRSAWSTTERITVGEIELDLQIDAELDFVTRTVTWTFTSLDPNTGVLTELFDAGFLPPNDDTGRGEGNVSYTVSAKSGLASGTQISGAAEIVFDVNEPLITNSTLNTIDITPPTSLVADLPATSLAVFDVTWSGDDAGGSGIASFEISVSTNDGDFELWHTAAAAGSRAFVGQVGSTYAFQSFAVDQVGNRQAQPQATPATTLVTLGPWTNPRDIYDVDDLNGVTAVDALVIINELGRRRVSDARGVLVALPPDGFAPPYYDVNVDGSVTALDALRVINQLGRIRANLESGEGLFESEFTFQPRSLAMANPPTRTDALNREEVTQAFIDQMPDCPRVVSIGDGLSATKVTTSVAEIEVTVDEIAGDVRQQWNDIRSSFDERGSGFGQDFL</sequence>
<keyword evidence="3" id="KW-1185">Reference proteome</keyword>
<comment type="caution">
    <text evidence="2">The sequence shown here is derived from an EMBL/GenBank/DDBJ whole genome shotgun (WGS) entry which is preliminary data.</text>
</comment>
<accession>A0A5C6ELU7</accession>
<protein>
    <recommendedName>
        <fullName evidence="1">DUF7619 domain-containing protein</fullName>
    </recommendedName>
</protein>
<evidence type="ECO:0000313" key="2">
    <source>
        <dbReference type="EMBL" id="TWU48571.1"/>
    </source>
</evidence>
<dbReference type="RefSeq" id="WP_146459984.1">
    <property type="nucleotide sequence ID" value="NZ_SJPW01000006.1"/>
</dbReference>
<dbReference type="InterPro" id="IPR013783">
    <property type="entry name" value="Ig-like_fold"/>
</dbReference>
<feature type="domain" description="DUF7619" evidence="1">
    <location>
        <begin position="2294"/>
        <end position="2384"/>
    </location>
</feature>
<dbReference type="InterPro" id="IPR011047">
    <property type="entry name" value="Quinoprotein_ADH-like_sf"/>
</dbReference>
<dbReference type="EMBL" id="SJPW01000006">
    <property type="protein sequence ID" value="TWU48571.1"/>
    <property type="molecule type" value="Genomic_DNA"/>
</dbReference>
<dbReference type="Gene3D" id="2.60.40.10">
    <property type="entry name" value="Immunoglobulins"/>
    <property type="match status" value="1"/>
</dbReference>
<proteinExistence type="predicted"/>
<dbReference type="Pfam" id="PF00404">
    <property type="entry name" value="Dockerin_1"/>
    <property type="match status" value="1"/>
</dbReference>
<dbReference type="Proteomes" id="UP000318288">
    <property type="component" value="Unassembled WGS sequence"/>
</dbReference>
<dbReference type="InterPro" id="IPR055353">
    <property type="entry name" value="DUF7619"/>
</dbReference>
<name>A0A5C6ELU7_9BACT</name>
<dbReference type="GO" id="GO:0000272">
    <property type="term" value="P:polysaccharide catabolic process"/>
    <property type="evidence" value="ECO:0007669"/>
    <property type="project" value="InterPro"/>
</dbReference>
<dbReference type="Gene3D" id="3.40.50.1460">
    <property type="match status" value="1"/>
</dbReference>
<evidence type="ECO:0000259" key="1">
    <source>
        <dbReference type="Pfam" id="PF24595"/>
    </source>
</evidence>
<evidence type="ECO:0000313" key="3">
    <source>
        <dbReference type="Proteomes" id="UP000318288"/>
    </source>
</evidence>
<dbReference type="Pfam" id="PF24595">
    <property type="entry name" value="DUF7619"/>
    <property type="match status" value="1"/>
</dbReference>
<dbReference type="Gene3D" id="2.60.120.380">
    <property type="match status" value="1"/>
</dbReference>
<organism evidence="2 3">
    <name type="scientific">Rubripirellula tenax</name>
    <dbReference type="NCBI Taxonomy" id="2528015"/>
    <lineage>
        <taxon>Bacteria</taxon>
        <taxon>Pseudomonadati</taxon>
        <taxon>Planctomycetota</taxon>
        <taxon>Planctomycetia</taxon>
        <taxon>Pirellulales</taxon>
        <taxon>Pirellulaceae</taxon>
        <taxon>Rubripirellula</taxon>
    </lineage>
</organism>
<reference evidence="2 3" key="1">
    <citation type="submission" date="2019-02" db="EMBL/GenBank/DDBJ databases">
        <title>Deep-cultivation of Planctomycetes and their phenomic and genomic characterization uncovers novel biology.</title>
        <authorList>
            <person name="Wiegand S."/>
            <person name="Jogler M."/>
            <person name="Boedeker C."/>
            <person name="Pinto D."/>
            <person name="Vollmers J."/>
            <person name="Rivas-Marin E."/>
            <person name="Kohn T."/>
            <person name="Peeters S.H."/>
            <person name="Heuer A."/>
            <person name="Rast P."/>
            <person name="Oberbeckmann S."/>
            <person name="Bunk B."/>
            <person name="Jeske O."/>
            <person name="Meyerdierks A."/>
            <person name="Storesund J.E."/>
            <person name="Kallscheuer N."/>
            <person name="Luecker S."/>
            <person name="Lage O.M."/>
            <person name="Pohl T."/>
            <person name="Merkel B.J."/>
            <person name="Hornburger P."/>
            <person name="Mueller R.-W."/>
            <person name="Bruemmer F."/>
            <person name="Labrenz M."/>
            <person name="Spormann A.M."/>
            <person name="Op Den Camp H."/>
            <person name="Overmann J."/>
            <person name="Amann R."/>
            <person name="Jetten M.S.M."/>
            <person name="Mascher T."/>
            <person name="Medema M.H."/>
            <person name="Devos D.P."/>
            <person name="Kaster A.-K."/>
            <person name="Ovreas L."/>
            <person name="Rohde M."/>
            <person name="Galperin M.Y."/>
            <person name="Jogler C."/>
        </authorList>
    </citation>
    <scope>NUCLEOTIDE SEQUENCE [LARGE SCALE GENOMIC DNA]</scope>
    <source>
        <strain evidence="2 3">Poly51</strain>
    </source>
</reference>
<dbReference type="OrthoDB" id="232855at2"/>
<gene>
    <name evidence="2" type="ORF">Poly51_44710</name>
</gene>
<dbReference type="InterPro" id="IPR002105">
    <property type="entry name" value="Dockerin_1_rpt"/>
</dbReference>
<dbReference type="GO" id="GO:0004553">
    <property type="term" value="F:hydrolase activity, hydrolyzing O-glycosyl compounds"/>
    <property type="evidence" value="ECO:0007669"/>
    <property type="project" value="InterPro"/>
</dbReference>
<dbReference type="SUPFAM" id="SSF50998">
    <property type="entry name" value="Quinoprotein alcohol dehydrogenase-like"/>
    <property type="match status" value="1"/>
</dbReference>